<evidence type="ECO:0008006" key="3">
    <source>
        <dbReference type="Google" id="ProtNLM"/>
    </source>
</evidence>
<gene>
    <name evidence="1" type="ORF">BFG57_09055</name>
</gene>
<sequence length="189" mass="22053">MRRSKKKFIFFSTVLVVIVSWALLRTLMYDLDQTELANIVEDLPFEVKTPTKVPFKQMKVWGSTIADDQQQITIDLTNINKESVTIRMTTNEVDYFYDSNKKKVTIDKGIQGIFIANVSNKRILAWEDNGVQYEITFYPKLKTWEVSKRQLIKMAQSFQKLVFYVTNSRLLTQSDCLNVLSSLEIFLDL</sequence>
<evidence type="ECO:0000313" key="1">
    <source>
        <dbReference type="EMBL" id="OEH94189.1"/>
    </source>
</evidence>
<dbReference type="EMBL" id="MJEH01000004">
    <property type="protein sequence ID" value="OEH94189.1"/>
    <property type="molecule type" value="Genomic_DNA"/>
</dbReference>
<name>A0A1E5LJB5_9BACI</name>
<accession>A0A1E5LJB5</accession>
<proteinExistence type="predicted"/>
<dbReference type="AlphaFoldDB" id="A0A1E5LJB5"/>
<protein>
    <recommendedName>
        <fullName evidence="3">DUF4367 domain-containing protein</fullName>
    </recommendedName>
</protein>
<dbReference type="Proteomes" id="UP000095209">
    <property type="component" value="Unassembled WGS sequence"/>
</dbReference>
<dbReference type="STRING" id="1305675.BFG57_09055"/>
<reference evidence="1 2" key="1">
    <citation type="submission" date="2016-08" db="EMBL/GenBank/DDBJ databases">
        <title>Genome of Bacillus solimangrovi GH2-4.</title>
        <authorList>
            <person name="Lim S."/>
            <person name="Kim B.-C."/>
        </authorList>
    </citation>
    <scope>NUCLEOTIDE SEQUENCE [LARGE SCALE GENOMIC DNA]</scope>
    <source>
        <strain evidence="1 2">GH2-4</strain>
    </source>
</reference>
<comment type="caution">
    <text evidence="1">The sequence shown here is derived from an EMBL/GenBank/DDBJ whole genome shotgun (WGS) entry which is preliminary data.</text>
</comment>
<organism evidence="1 2">
    <name type="scientific">Bacillus solimangrovi</name>
    <dbReference type="NCBI Taxonomy" id="1305675"/>
    <lineage>
        <taxon>Bacteria</taxon>
        <taxon>Bacillati</taxon>
        <taxon>Bacillota</taxon>
        <taxon>Bacilli</taxon>
        <taxon>Bacillales</taxon>
        <taxon>Bacillaceae</taxon>
        <taxon>Bacillus</taxon>
    </lineage>
</organism>
<keyword evidence="2" id="KW-1185">Reference proteome</keyword>
<dbReference type="OrthoDB" id="2883152at2"/>
<dbReference type="RefSeq" id="WP_069715752.1">
    <property type="nucleotide sequence ID" value="NZ_MJEH01000004.1"/>
</dbReference>
<evidence type="ECO:0000313" key="2">
    <source>
        <dbReference type="Proteomes" id="UP000095209"/>
    </source>
</evidence>